<keyword evidence="5" id="KW-1185">Reference proteome</keyword>
<dbReference type="RefSeq" id="WP_132214267.1">
    <property type="nucleotide sequence ID" value="NZ_SLWN01000017.1"/>
</dbReference>
<dbReference type="InterPro" id="IPR036271">
    <property type="entry name" value="Tet_transcr_reg_TetR-rel_C_sf"/>
</dbReference>
<dbReference type="Gene3D" id="1.10.10.60">
    <property type="entry name" value="Homeodomain-like"/>
    <property type="match status" value="1"/>
</dbReference>
<organism evidence="4 5">
    <name type="scientific">Kribbella steppae</name>
    <dbReference type="NCBI Taxonomy" id="2512223"/>
    <lineage>
        <taxon>Bacteria</taxon>
        <taxon>Bacillati</taxon>
        <taxon>Actinomycetota</taxon>
        <taxon>Actinomycetes</taxon>
        <taxon>Propionibacteriales</taxon>
        <taxon>Kribbellaceae</taxon>
        <taxon>Kribbella</taxon>
    </lineage>
</organism>
<dbReference type="PANTHER" id="PTHR30055">
    <property type="entry name" value="HTH-TYPE TRANSCRIPTIONAL REGULATOR RUTR"/>
    <property type="match status" value="1"/>
</dbReference>
<dbReference type="PROSITE" id="PS50977">
    <property type="entry name" value="HTH_TETR_2"/>
    <property type="match status" value="1"/>
</dbReference>
<accession>A0A4R2H0A6</accession>
<reference evidence="4 5" key="1">
    <citation type="journal article" date="2015" name="Stand. Genomic Sci.">
        <title>Genomic Encyclopedia of Bacterial and Archaeal Type Strains, Phase III: the genomes of soil and plant-associated and newly described type strains.</title>
        <authorList>
            <person name="Whitman W.B."/>
            <person name="Woyke T."/>
            <person name="Klenk H.P."/>
            <person name="Zhou Y."/>
            <person name="Lilburn T.G."/>
            <person name="Beck B.J."/>
            <person name="De Vos P."/>
            <person name="Vandamme P."/>
            <person name="Eisen J.A."/>
            <person name="Garrity G."/>
            <person name="Hugenholtz P."/>
            <person name="Kyrpides N.C."/>
        </authorList>
    </citation>
    <scope>NUCLEOTIDE SEQUENCE [LARGE SCALE GENOMIC DNA]</scope>
    <source>
        <strain evidence="4 5">VKM Ac-2572</strain>
    </source>
</reference>
<dbReference type="EMBL" id="SLWN01000017">
    <property type="protein sequence ID" value="TCO17549.1"/>
    <property type="molecule type" value="Genomic_DNA"/>
</dbReference>
<dbReference type="Proteomes" id="UP000294508">
    <property type="component" value="Unassembled WGS sequence"/>
</dbReference>
<sequence>MSNGTPGVRRRKQSKGDLTSQAILETAEKLLAERDITEITIDDLTTGAGISRSAFYFHFESREAVLYVLAEKVVAELYATASAWTESPASPAAEALREATAGSVAIWRRSGPVLRAATRARETSAPMTQFWSDMARKFITAVADRIETERAAGHALPGPPAAKSLALALISMNDEVFYHHSRSRKSATADREIVDTLTTIWLRSIYGV</sequence>
<dbReference type="PRINTS" id="PR00455">
    <property type="entry name" value="HTHTETR"/>
</dbReference>
<dbReference type="SUPFAM" id="SSF46689">
    <property type="entry name" value="Homeodomain-like"/>
    <property type="match status" value="1"/>
</dbReference>
<dbReference type="Gene3D" id="1.10.357.10">
    <property type="entry name" value="Tetracycline Repressor, domain 2"/>
    <property type="match status" value="1"/>
</dbReference>
<dbReference type="Pfam" id="PF21313">
    <property type="entry name" value="EthR_C"/>
    <property type="match status" value="1"/>
</dbReference>
<dbReference type="GO" id="GO:0000976">
    <property type="term" value="F:transcription cis-regulatory region binding"/>
    <property type="evidence" value="ECO:0007669"/>
    <property type="project" value="TreeGrafter"/>
</dbReference>
<name>A0A4R2H0A6_9ACTN</name>
<dbReference type="OrthoDB" id="5242520at2"/>
<keyword evidence="1 2" id="KW-0238">DNA-binding</keyword>
<dbReference type="PANTHER" id="PTHR30055:SF184">
    <property type="entry name" value="HTH-TYPE TRANSCRIPTIONAL REGULATOR ETHR"/>
    <property type="match status" value="1"/>
</dbReference>
<proteinExistence type="predicted"/>
<gene>
    <name evidence="4" type="ORF">EV652_1171</name>
</gene>
<evidence type="ECO:0000259" key="3">
    <source>
        <dbReference type="PROSITE" id="PS50977"/>
    </source>
</evidence>
<dbReference type="AlphaFoldDB" id="A0A4R2H0A6"/>
<feature type="domain" description="HTH tetR-type" evidence="3">
    <location>
        <begin position="17"/>
        <end position="77"/>
    </location>
</feature>
<evidence type="ECO:0000313" key="5">
    <source>
        <dbReference type="Proteomes" id="UP000294508"/>
    </source>
</evidence>
<dbReference type="SUPFAM" id="SSF48498">
    <property type="entry name" value="Tetracyclin repressor-like, C-terminal domain"/>
    <property type="match status" value="1"/>
</dbReference>
<comment type="caution">
    <text evidence="4">The sequence shown here is derived from an EMBL/GenBank/DDBJ whole genome shotgun (WGS) entry which is preliminary data.</text>
</comment>
<evidence type="ECO:0000256" key="1">
    <source>
        <dbReference type="ARBA" id="ARBA00023125"/>
    </source>
</evidence>
<feature type="DNA-binding region" description="H-T-H motif" evidence="2">
    <location>
        <begin position="40"/>
        <end position="59"/>
    </location>
</feature>
<dbReference type="InterPro" id="IPR049397">
    <property type="entry name" value="EthR_C"/>
</dbReference>
<evidence type="ECO:0000256" key="2">
    <source>
        <dbReference type="PROSITE-ProRule" id="PRU00335"/>
    </source>
</evidence>
<evidence type="ECO:0000313" key="4">
    <source>
        <dbReference type="EMBL" id="TCO17549.1"/>
    </source>
</evidence>
<protein>
    <submittedName>
        <fullName evidence="4">TetR family transcriptional regulator</fullName>
    </submittedName>
</protein>
<dbReference type="GO" id="GO:0003700">
    <property type="term" value="F:DNA-binding transcription factor activity"/>
    <property type="evidence" value="ECO:0007669"/>
    <property type="project" value="TreeGrafter"/>
</dbReference>
<dbReference type="InterPro" id="IPR009057">
    <property type="entry name" value="Homeodomain-like_sf"/>
</dbReference>
<dbReference type="InterPro" id="IPR050109">
    <property type="entry name" value="HTH-type_TetR-like_transc_reg"/>
</dbReference>
<dbReference type="Pfam" id="PF00440">
    <property type="entry name" value="TetR_N"/>
    <property type="match status" value="1"/>
</dbReference>
<dbReference type="InterPro" id="IPR001647">
    <property type="entry name" value="HTH_TetR"/>
</dbReference>